<dbReference type="RefSeq" id="WP_219760013.1">
    <property type="nucleotide sequence ID" value="NZ_JAHXRS010000019.1"/>
</dbReference>
<dbReference type="EMBL" id="JAHXRS010000019">
    <property type="protein sequence ID" value="MBW6395532.1"/>
    <property type="molecule type" value="Genomic_DNA"/>
</dbReference>
<evidence type="ECO:0000313" key="1">
    <source>
        <dbReference type="EMBL" id="MBW6395532.1"/>
    </source>
</evidence>
<proteinExistence type="predicted"/>
<gene>
    <name evidence="1" type="ORF">KZX47_10265</name>
</gene>
<name>A0ABS6ZZM9_9DEIN</name>
<accession>A0ABS6ZZM9</accession>
<reference evidence="1 2" key="1">
    <citation type="submission" date="2021-07" db="EMBL/GenBank/DDBJ databases">
        <title>Thermus aquaticus gen. n. and sp. n., a nonsporulating extreme thermophile.</title>
        <authorList>
            <person name="Hu C.-J."/>
            <person name="Li W.-J."/>
            <person name="Xian W.-D."/>
        </authorList>
    </citation>
    <scope>NUCLEOTIDE SEQUENCE [LARGE SCALE GENOMIC DNA]</scope>
    <source>
        <strain evidence="1 2">SYSU G05001</strain>
    </source>
</reference>
<sequence length="115" mass="12733">MWVEVRRMWAYRWNQQLQELAQSIGRGLEDLLVPEGDTPLETVARQAAAGTPAEKIAWAAVRAVGESDPEDWVAFWARAYAAVTLAPGDDLVDRLIFEGNAEGALERALAVRGRK</sequence>
<keyword evidence="2" id="KW-1185">Reference proteome</keyword>
<dbReference type="Proteomes" id="UP000724268">
    <property type="component" value="Unassembled WGS sequence"/>
</dbReference>
<organism evidence="1 2">
    <name type="scientific">Thermus brevis</name>
    <dbReference type="NCBI Taxonomy" id="2862456"/>
    <lineage>
        <taxon>Bacteria</taxon>
        <taxon>Thermotogati</taxon>
        <taxon>Deinococcota</taxon>
        <taxon>Deinococci</taxon>
        <taxon>Thermales</taxon>
        <taxon>Thermaceae</taxon>
        <taxon>Thermus</taxon>
    </lineage>
</organism>
<evidence type="ECO:0000313" key="2">
    <source>
        <dbReference type="Proteomes" id="UP000724268"/>
    </source>
</evidence>
<comment type="caution">
    <text evidence="1">The sequence shown here is derived from an EMBL/GenBank/DDBJ whole genome shotgun (WGS) entry which is preliminary data.</text>
</comment>
<protein>
    <submittedName>
        <fullName evidence="1">Uncharacterized protein</fullName>
    </submittedName>
</protein>